<feature type="region of interest" description="Disordered" evidence="1">
    <location>
        <begin position="349"/>
        <end position="519"/>
    </location>
</feature>
<keyword evidence="2" id="KW-0472">Membrane</keyword>
<keyword evidence="2" id="KW-1133">Transmembrane helix</keyword>
<keyword evidence="2" id="KW-0812">Transmembrane</keyword>
<evidence type="ECO:0000259" key="3">
    <source>
        <dbReference type="Pfam" id="PF05569"/>
    </source>
</evidence>
<feature type="compositionally biased region" description="Pro residues" evidence="1">
    <location>
        <begin position="431"/>
        <end position="440"/>
    </location>
</feature>
<dbReference type="Pfam" id="PF05569">
    <property type="entry name" value="Peptidase_M56"/>
    <property type="match status" value="1"/>
</dbReference>
<feature type="region of interest" description="Disordered" evidence="1">
    <location>
        <begin position="656"/>
        <end position="675"/>
    </location>
</feature>
<feature type="compositionally biased region" description="Basic and acidic residues" evidence="1">
    <location>
        <begin position="458"/>
        <end position="484"/>
    </location>
</feature>
<sequence length="675" mass="74772">MSTATITTWLLTYLAHSTILLGAAWLIAHFLGDRRLALQEILLRTALVGGLLTATLQIGLGVEPVGGSLAIADLSPLEVIATSGDISLSVTASETTLSPTTILSSRTLDSWPVALISLWALGSILALLVLGRSILDLRRLLKTRRFRAPGRLLDRLAPAMGLRRTVRLSTSAAIAVPFATGIRQPEICCPERVSDLAFEHQKSLFAHELAHLVRRDPAWQLLYRIGEAFFFLQPLNRLVRRRLEEIAEHLTDERAVACTGDRLGLARCLVVVAHWGISDAPGVPATAFASGPRLDRRVRHLISGAVGQRGNARWTAPLLISLVFGSVLLLPAIAPSSVHADISPTGSDALPAHTWSTSADKTEAKPPAPPAPPAVPPSSDVPRPIAPVIDVAPSPDIVPRSSTEPRPLTAPAPVTEPAPATTPESDAKPASPAPPTPPNSPSKAEKPAPEEPTQSESARSREEARARHIEAQRERSEAEKEARKQARGLADQARELAREAAERSRLTDAEREKLRDETRELRRQAEIEAREYSWQAAKRMRLTEAEREEMRRRVEALYAESRELAREAAERSRLTDAEREELRVENRERRRQGEIEAREYSRQTAERMRLTEAEREEMRRRVEALHAESRELAREAAREARGQARELAAQARRLAEEYEAERQVEEERRRPDQPE</sequence>
<feature type="region of interest" description="Disordered" evidence="1">
    <location>
        <begin position="567"/>
        <end position="616"/>
    </location>
</feature>
<feature type="transmembrane region" description="Helical" evidence="2">
    <location>
        <begin position="113"/>
        <end position="135"/>
    </location>
</feature>
<evidence type="ECO:0000313" key="4">
    <source>
        <dbReference type="EMBL" id="MBD3870598.1"/>
    </source>
</evidence>
<name>A0A8J6Y498_9BACT</name>
<feature type="compositionally biased region" description="Basic and acidic residues" evidence="1">
    <location>
        <begin position="492"/>
        <end position="519"/>
    </location>
</feature>
<protein>
    <recommendedName>
        <fullName evidence="3">Peptidase M56 domain-containing protein</fullName>
    </recommendedName>
</protein>
<comment type="caution">
    <text evidence="4">The sequence shown here is derived from an EMBL/GenBank/DDBJ whole genome shotgun (WGS) entry which is preliminary data.</text>
</comment>
<feature type="domain" description="Peptidase M56" evidence="3">
    <location>
        <begin position="113"/>
        <end position="258"/>
    </location>
</feature>
<dbReference type="EMBL" id="JACXWA010000071">
    <property type="protein sequence ID" value="MBD3870598.1"/>
    <property type="molecule type" value="Genomic_DNA"/>
</dbReference>
<feature type="compositionally biased region" description="Pro residues" evidence="1">
    <location>
        <begin position="366"/>
        <end position="376"/>
    </location>
</feature>
<evidence type="ECO:0000256" key="1">
    <source>
        <dbReference type="SAM" id="MobiDB-lite"/>
    </source>
</evidence>
<dbReference type="PANTHER" id="PTHR34978">
    <property type="entry name" value="POSSIBLE SENSOR-TRANSDUCER PROTEIN BLAR"/>
    <property type="match status" value="1"/>
</dbReference>
<dbReference type="Proteomes" id="UP000598633">
    <property type="component" value="Unassembled WGS sequence"/>
</dbReference>
<dbReference type="InterPro" id="IPR052173">
    <property type="entry name" value="Beta-lactam_resp_regulator"/>
</dbReference>
<reference evidence="4 5" key="1">
    <citation type="submission" date="2020-08" db="EMBL/GenBank/DDBJ databases">
        <title>Acidobacteriota in marine sediments use diverse sulfur dissimilation pathways.</title>
        <authorList>
            <person name="Wasmund K."/>
        </authorList>
    </citation>
    <scope>NUCLEOTIDE SEQUENCE [LARGE SCALE GENOMIC DNA]</scope>
    <source>
        <strain evidence="4">MAG AM3-A</strain>
    </source>
</reference>
<feature type="transmembrane region" description="Helical" evidence="2">
    <location>
        <begin position="6"/>
        <end position="29"/>
    </location>
</feature>
<dbReference type="InterPro" id="IPR008756">
    <property type="entry name" value="Peptidase_M56"/>
</dbReference>
<evidence type="ECO:0000313" key="5">
    <source>
        <dbReference type="Proteomes" id="UP000598633"/>
    </source>
</evidence>
<accession>A0A8J6Y498</accession>
<feature type="compositionally biased region" description="Low complexity" evidence="1">
    <location>
        <begin position="417"/>
        <end position="430"/>
    </location>
</feature>
<feature type="transmembrane region" description="Helical" evidence="2">
    <location>
        <begin position="41"/>
        <end position="60"/>
    </location>
</feature>
<feature type="transmembrane region" description="Helical" evidence="2">
    <location>
        <begin position="314"/>
        <end position="334"/>
    </location>
</feature>
<evidence type="ECO:0000256" key="2">
    <source>
        <dbReference type="SAM" id="Phobius"/>
    </source>
</evidence>
<proteinExistence type="predicted"/>
<dbReference type="AlphaFoldDB" id="A0A8J6Y498"/>
<dbReference type="PANTHER" id="PTHR34978:SF3">
    <property type="entry name" value="SLR0241 PROTEIN"/>
    <property type="match status" value="1"/>
</dbReference>
<dbReference type="CDD" id="cd07341">
    <property type="entry name" value="M56_BlaR1_MecR1_like"/>
    <property type="match status" value="1"/>
</dbReference>
<organism evidence="4 5">
    <name type="scientific">Candidatus Sulfomarinibacter kjeldsenii</name>
    <dbReference type="NCBI Taxonomy" id="2885994"/>
    <lineage>
        <taxon>Bacteria</taxon>
        <taxon>Pseudomonadati</taxon>
        <taxon>Acidobacteriota</taxon>
        <taxon>Thermoanaerobaculia</taxon>
        <taxon>Thermoanaerobaculales</taxon>
        <taxon>Candidatus Sulfomarinibacteraceae</taxon>
        <taxon>Candidatus Sulfomarinibacter</taxon>
    </lineage>
</organism>
<gene>
    <name evidence="4" type="ORF">IFJ97_04490</name>
</gene>